<dbReference type="GeneID" id="115634054"/>
<dbReference type="Proteomes" id="UP000504634">
    <property type="component" value="Unplaced"/>
</dbReference>
<name>A0A6J2UJ13_DROLE</name>
<evidence type="ECO:0000313" key="7">
    <source>
        <dbReference type="RefSeq" id="XP_030387498.1"/>
    </source>
</evidence>
<keyword evidence="2" id="KW-0805">Transcription regulation</keyword>
<dbReference type="InterPro" id="IPR011520">
    <property type="entry name" value="Vg_fam"/>
</dbReference>
<accession>A0A6J2UJ13</accession>
<feature type="compositionally biased region" description="Basic and acidic residues" evidence="5">
    <location>
        <begin position="167"/>
        <end position="182"/>
    </location>
</feature>
<evidence type="ECO:0000313" key="6">
    <source>
        <dbReference type="Proteomes" id="UP000504634"/>
    </source>
</evidence>
<evidence type="ECO:0000256" key="4">
    <source>
        <dbReference type="ARBA" id="ARBA00023242"/>
    </source>
</evidence>
<comment type="subcellular location">
    <subcellularLocation>
        <location evidence="1">Nucleus</location>
    </subcellularLocation>
</comment>
<sequence length="427" mass="43753">MAVSCPEVMYGAYYPYLYGRAGPSRSFYQYERFNQDLYSSSGVQLAASSSASGSSHSPCSPILPPSVSANAAAAAVAAAAHNTAAAAAAAVANQASSSSLQLGSVGALGGGGGSGVGGGVVGSSSGVLGSNLGSQLPTSGGSGSTGLGMSPGLGGALPNTLHSRTHQTKEEDLIVPRSEAEARLVGSQQHHHNESSCSSGPDSPRHTHSHSHSLHAASAGAGGGAVGGVASVTGAMSKDLPLDTNSSSGSNSQGRAQYLSATCVVFTNYSGDTASVVDEHFSRALNYNNKDAKESNSPMSTRNFPPSFWNSNYVHPLPAPTHPQVSDLYGTATDTGYATDPWVPHAAAAHYGYAAHAHAAHAHAYHHNMAQYGSLLRLPQQYSHGSRLHHDQQTAHALESAAAYSSYPTMAGLEAQVQESSKDLYWF</sequence>
<evidence type="ECO:0000256" key="3">
    <source>
        <dbReference type="ARBA" id="ARBA00023163"/>
    </source>
</evidence>
<dbReference type="GO" id="GO:0006355">
    <property type="term" value="P:regulation of DNA-templated transcription"/>
    <property type="evidence" value="ECO:0007669"/>
    <property type="project" value="InterPro"/>
</dbReference>
<evidence type="ECO:0000256" key="1">
    <source>
        <dbReference type="ARBA" id="ARBA00004123"/>
    </source>
</evidence>
<keyword evidence="3" id="KW-0804">Transcription</keyword>
<protein>
    <submittedName>
        <fullName evidence="7">Protein vestigial</fullName>
    </submittedName>
</protein>
<feature type="region of interest" description="Disordered" evidence="5">
    <location>
        <begin position="131"/>
        <end position="224"/>
    </location>
</feature>
<dbReference type="SMART" id="SM00711">
    <property type="entry name" value="TDU"/>
    <property type="match status" value="1"/>
</dbReference>
<organism evidence="6 7">
    <name type="scientific">Drosophila lebanonensis</name>
    <name type="common">Fruit fly</name>
    <name type="synonym">Scaptodrosophila lebanonensis</name>
    <dbReference type="NCBI Taxonomy" id="7225"/>
    <lineage>
        <taxon>Eukaryota</taxon>
        <taxon>Metazoa</taxon>
        <taxon>Ecdysozoa</taxon>
        <taxon>Arthropoda</taxon>
        <taxon>Hexapoda</taxon>
        <taxon>Insecta</taxon>
        <taxon>Pterygota</taxon>
        <taxon>Neoptera</taxon>
        <taxon>Endopterygota</taxon>
        <taxon>Diptera</taxon>
        <taxon>Brachycera</taxon>
        <taxon>Muscomorpha</taxon>
        <taxon>Ephydroidea</taxon>
        <taxon>Drosophilidae</taxon>
        <taxon>Scaptodrosophila</taxon>
    </lineage>
</organism>
<reference evidence="7" key="1">
    <citation type="submission" date="2025-08" db="UniProtKB">
        <authorList>
            <consortium name="RefSeq"/>
        </authorList>
    </citation>
    <scope>IDENTIFICATION</scope>
    <source>
        <strain evidence="7">11010-0011.00</strain>
        <tissue evidence="7">Whole body</tissue>
    </source>
</reference>
<dbReference type="GO" id="GO:0005634">
    <property type="term" value="C:nucleus"/>
    <property type="evidence" value="ECO:0007669"/>
    <property type="project" value="UniProtKB-SubCell"/>
</dbReference>
<dbReference type="AlphaFoldDB" id="A0A6J2UJ13"/>
<dbReference type="PANTHER" id="PTHR15950">
    <property type="entry name" value="TRANSCRIPTION COFACTOR VESTIGIAL-LIKE PROTEIN"/>
    <property type="match status" value="1"/>
</dbReference>
<gene>
    <name evidence="7" type="primary">LOC115634054</name>
</gene>
<dbReference type="Pfam" id="PF07545">
    <property type="entry name" value="Vg_Tdu"/>
    <property type="match status" value="1"/>
</dbReference>
<dbReference type="InterPro" id="IPR006627">
    <property type="entry name" value="TDU_repeat"/>
</dbReference>
<evidence type="ECO:0000256" key="5">
    <source>
        <dbReference type="SAM" id="MobiDB-lite"/>
    </source>
</evidence>
<dbReference type="OrthoDB" id="10069705at2759"/>
<keyword evidence="4" id="KW-0539">Nucleus</keyword>
<dbReference type="PANTHER" id="PTHR15950:SF15">
    <property type="entry name" value="PROTEIN VESTIGIAL"/>
    <property type="match status" value="1"/>
</dbReference>
<dbReference type="RefSeq" id="XP_030387498.1">
    <property type="nucleotide sequence ID" value="XM_030531638.1"/>
</dbReference>
<evidence type="ECO:0000256" key="2">
    <source>
        <dbReference type="ARBA" id="ARBA00023015"/>
    </source>
</evidence>
<dbReference type="CTD" id="36421"/>
<proteinExistence type="predicted"/>
<feature type="compositionally biased region" description="Gly residues" evidence="5">
    <location>
        <begin position="140"/>
        <end position="155"/>
    </location>
</feature>
<keyword evidence="6" id="KW-1185">Reference proteome</keyword>